<feature type="region of interest" description="Disordered" evidence="1">
    <location>
        <begin position="530"/>
        <end position="563"/>
    </location>
</feature>
<feature type="compositionally biased region" description="Basic and acidic residues" evidence="1">
    <location>
        <begin position="415"/>
        <end position="425"/>
    </location>
</feature>
<feature type="region of interest" description="Disordered" evidence="1">
    <location>
        <begin position="206"/>
        <end position="243"/>
    </location>
</feature>
<feature type="region of interest" description="Disordered" evidence="1">
    <location>
        <begin position="796"/>
        <end position="827"/>
    </location>
</feature>
<feature type="compositionally biased region" description="Polar residues" evidence="1">
    <location>
        <begin position="532"/>
        <end position="563"/>
    </location>
</feature>
<feature type="compositionally biased region" description="Polar residues" evidence="1">
    <location>
        <begin position="110"/>
        <end position="123"/>
    </location>
</feature>
<feature type="compositionally biased region" description="Pro residues" evidence="1">
    <location>
        <begin position="692"/>
        <end position="713"/>
    </location>
</feature>
<feature type="region of interest" description="Disordered" evidence="1">
    <location>
        <begin position="682"/>
        <end position="726"/>
    </location>
</feature>
<dbReference type="AlphaFoldDB" id="A0AAD9Z3V3"/>
<evidence type="ECO:0000313" key="3">
    <source>
        <dbReference type="Proteomes" id="UP001276659"/>
    </source>
</evidence>
<feature type="region of interest" description="Disordered" evidence="1">
    <location>
        <begin position="108"/>
        <end position="183"/>
    </location>
</feature>
<comment type="caution">
    <text evidence="2">The sequence shown here is derived from an EMBL/GenBank/DDBJ whole genome shotgun (WGS) entry which is preliminary data.</text>
</comment>
<proteinExistence type="predicted"/>
<reference evidence="2" key="1">
    <citation type="submission" date="2022-11" db="EMBL/GenBank/DDBJ databases">
        <title>Chromosomal genome sequence assembly and mating type (MAT) locus characterization of the leprose asexual lichenized fungus Lepraria neglecta (Nyl.) Erichsen.</title>
        <authorList>
            <person name="Allen J.L."/>
            <person name="Pfeffer B."/>
        </authorList>
    </citation>
    <scope>NUCLEOTIDE SEQUENCE</scope>
    <source>
        <strain evidence="2">Allen 5258</strain>
    </source>
</reference>
<protein>
    <submittedName>
        <fullName evidence="2">Uncharacterized protein</fullName>
    </submittedName>
</protein>
<feature type="compositionally biased region" description="Polar residues" evidence="1">
    <location>
        <begin position="147"/>
        <end position="171"/>
    </location>
</feature>
<evidence type="ECO:0000313" key="2">
    <source>
        <dbReference type="EMBL" id="KAK3170208.1"/>
    </source>
</evidence>
<evidence type="ECO:0000256" key="1">
    <source>
        <dbReference type="SAM" id="MobiDB-lite"/>
    </source>
</evidence>
<name>A0AAD9Z3V3_9LECA</name>
<feature type="compositionally biased region" description="Basic residues" evidence="1">
    <location>
        <begin position="223"/>
        <end position="237"/>
    </location>
</feature>
<feature type="region of interest" description="Disordered" evidence="1">
    <location>
        <begin position="376"/>
        <end position="427"/>
    </location>
</feature>
<dbReference type="Proteomes" id="UP001276659">
    <property type="component" value="Unassembled WGS sequence"/>
</dbReference>
<dbReference type="EMBL" id="JASNWA010000009">
    <property type="protein sequence ID" value="KAK3170208.1"/>
    <property type="molecule type" value="Genomic_DNA"/>
</dbReference>
<gene>
    <name evidence="2" type="ORF">OEA41_009594</name>
</gene>
<feature type="region of interest" description="Disordered" evidence="1">
    <location>
        <begin position="1"/>
        <end position="29"/>
    </location>
</feature>
<organism evidence="2 3">
    <name type="scientific">Lepraria neglecta</name>
    <dbReference type="NCBI Taxonomy" id="209136"/>
    <lineage>
        <taxon>Eukaryota</taxon>
        <taxon>Fungi</taxon>
        <taxon>Dikarya</taxon>
        <taxon>Ascomycota</taxon>
        <taxon>Pezizomycotina</taxon>
        <taxon>Lecanoromycetes</taxon>
        <taxon>OSLEUM clade</taxon>
        <taxon>Lecanoromycetidae</taxon>
        <taxon>Lecanorales</taxon>
        <taxon>Lecanorineae</taxon>
        <taxon>Stereocaulaceae</taxon>
        <taxon>Lepraria</taxon>
    </lineage>
</organism>
<feature type="region of interest" description="Disordered" evidence="1">
    <location>
        <begin position="278"/>
        <end position="298"/>
    </location>
</feature>
<sequence>MPGKTLGASTEAPPSSNFGSLKGHKPFPRRKRVVSEIISTRPRGQEHEIRRKSDQIAYSSTERIQSWIPEPSPNQVIPVVGQPLTPPINFRDDFQSWIDDVELRGHTFNKKPSSESSGTTPLIRQSPPTPEATPPRNIHSTRARASLPSSHNPSENRTDSFTTARENQSSDGESHRMDSPSLHPARQNWLRVTGLAKHKDVGLGLGLESEDEESTAKEMTPRHSPKHSPKRSSGRSPKHQDFVTFDGSWGAEVDDALDNVSEKHQGLVLSKRRLQKYPRIASQPPHESPTLGQDADAPLKRSLSLRERVERNRGSPPNASTKKFAEQINWPLKDDQFDLDTEQRGMNDKRMSQASTTSTIVEAMVIKSPPRRRQTLRHTGKMIDLNSTDSPTHQSNRDSLISHDQSVRHRLRKGKSPDQELRKSFASDSPEIISPTIAKRRQDYAPVIVIPDRRSSLHSTASGSKRLSRTFSLNSRQQSSRPTTAPEDGVGYFDIPRRERRTLSVVIHSATPVKSEDMVEKELPPSALAKISPTSVPASAEPSTTTSVTSGGLHTRFSPKTPTDQQQATVQLTDVQDAHSLNVDIPTSGEWSAIRPRSTLVTPFSLRSAHSSTPGTLEVNEATAISIYPHTNKSILVIQEMAGGGDSSRPPHHSAVIAGNANIELPGPVTPVILHETPPRELLHSPLKNPRDPPQPPDFKVIPPTPANAPPSPEDVRSAPRTPTRANHFSASIASLKRAFSARRPHSESIITPFTRTFSLRGTASTPRRRPRTAEDRESRLHPFWKPRGFWDDVDGSDSESEFGNTGVLGSRVNSQSSRDMPPRRTMSLTRRLTGSLRMPHPPRRQRRASVAGSLDQPNYEFFRPNIHNEEIKADRMPRQGYQVQFIGFRGLADKLERRREAKEEGKREERRKWLRGRIDLVGNGEVGGAAGGQEN</sequence>
<keyword evidence="3" id="KW-1185">Reference proteome</keyword>
<feature type="compositionally biased region" description="Polar residues" evidence="1">
    <location>
        <begin position="385"/>
        <end position="404"/>
    </location>
</feature>
<feature type="region of interest" description="Disordered" evidence="1">
    <location>
        <begin position="456"/>
        <end position="492"/>
    </location>
</feature>
<feature type="compositionally biased region" description="Polar residues" evidence="1">
    <location>
        <begin position="457"/>
        <end position="483"/>
    </location>
</feature>
<accession>A0AAD9Z3V3</accession>